<comment type="caution">
    <text evidence="1">The sequence shown here is derived from an EMBL/GenBank/DDBJ whole genome shotgun (WGS) entry which is preliminary data.</text>
</comment>
<reference evidence="1" key="1">
    <citation type="submission" date="2023-02" db="EMBL/GenBank/DDBJ databases">
        <title>Genome of toxic invasive species Heracleum sosnowskyi carries increased number of genes despite the absence of recent whole-genome duplications.</title>
        <authorList>
            <person name="Schelkunov M."/>
            <person name="Shtratnikova V."/>
            <person name="Makarenko M."/>
            <person name="Klepikova A."/>
            <person name="Omelchenko D."/>
            <person name="Novikova G."/>
            <person name="Obukhova E."/>
            <person name="Bogdanov V."/>
            <person name="Penin A."/>
            <person name="Logacheva M."/>
        </authorList>
    </citation>
    <scope>NUCLEOTIDE SEQUENCE</scope>
    <source>
        <strain evidence="1">Hsosn_3</strain>
        <tissue evidence="1">Leaf</tissue>
    </source>
</reference>
<dbReference type="PANTHER" id="PTHR46196">
    <property type="entry name" value="TRANSCRIPTION FACTOR BHLH155-LIKE ISOFORM X1-RELATED"/>
    <property type="match status" value="1"/>
</dbReference>
<dbReference type="GO" id="GO:0003700">
    <property type="term" value="F:DNA-binding transcription factor activity"/>
    <property type="evidence" value="ECO:0007669"/>
    <property type="project" value="InterPro"/>
</dbReference>
<dbReference type="AlphaFoldDB" id="A0AAD8IFT2"/>
<name>A0AAD8IFT2_9APIA</name>
<dbReference type="Proteomes" id="UP001237642">
    <property type="component" value="Unassembled WGS sequence"/>
</dbReference>
<dbReference type="EMBL" id="JAUIZM010000005">
    <property type="protein sequence ID" value="KAK1384965.1"/>
    <property type="molecule type" value="Genomic_DNA"/>
</dbReference>
<gene>
    <name evidence="1" type="ORF">POM88_022700</name>
</gene>
<dbReference type="PANTHER" id="PTHR46196:SF1">
    <property type="entry name" value="TRANSCRIPTION FACTOR EMB1444-RELATED"/>
    <property type="match status" value="1"/>
</dbReference>
<reference evidence="1" key="2">
    <citation type="submission" date="2023-05" db="EMBL/GenBank/DDBJ databases">
        <authorList>
            <person name="Schelkunov M.I."/>
        </authorList>
    </citation>
    <scope>NUCLEOTIDE SEQUENCE</scope>
    <source>
        <strain evidence="1">Hsosn_3</strain>
        <tissue evidence="1">Leaf</tissue>
    </source>
</reference>
<accession>A0AAD8IFT2</accession>
<sequence>MLFMQFTTKYTDKLQKCAESKLIDKETGGHVSSSNEQGSRWAVEVESQLRVFPIMIKNINLSGQMLIEMLYENCTRVLEIAEAIKILGMTILKGSTEACGGKIWICFVVEGQNNRNVHRMDILWSLVQILQPKIDS</sequence>
<evidence type="ECO:0000313" key="2">
    <source>
        <dbReference type="Proteomes" id="UP001237642"/>
    </source>
</evidence>
<proteinExistence type="predicted"/>
<keyword evidence="2" id="KW-1185">Reference proteome</keyword>
<dbReference type="InterPro" id="IPR043561">
    <property type="entry name" value="LHW-like"/>
</dbReference>
<protein>
    <submittedName>
        <fullName evidence="1">Transcription factor like</fullName>
    </submittedName>
</protein>
<evidence type="ECO:0000313" key="1">
    <source>
        <dbReference type="EMBL" id="KAK1384965.1"/>
    </source>
</evidence>
<organism evidence="1 2">
    <name type="scientific">Heracleum sosnowskyi</name>
    <dbReference type="NCBI Taxonomy" id="360622"/>
    <lineage>
        <taxon>Eukaryota</taxon>
        <taxon>Viridiplantae</taxon>
        <taxon>Streptophyta</taxon>
        <taxon>Embryophyta</taxon>
        <taxon>Tracheophyta</taxon>
        <taxon>Spermatophyta</taxon>
        <taxon>Magnoliopsida</taxon>
        <taxon>eudicotyledons</taxon>
        <taxon>Gunneridae</taxon>
        <taxon>Pentapetalae</taxon>
        <taxon>asterids</taxon>
        <taxon>campanulids</taxon>
        <taxon>Apiales</taxon>
        <taxon>Apiaceae</taxon>
        <taxon>Apioideae</taxon>
        <taxon>apioid superclade</taxon>
        <taxon>Tordylieae</taxon>
        <taxon>Tordyliinae</taxon>
        <taxon>Heracleum</taxon>
    </lineage>
</organism>